<dbReference type="Proteomes" id="UP000249605">
    <property type="component" value="Plasmid unnamed1"/>
</dbReference>
<dbReference type="Pfam" id="PF25583">
    <property type="entry name" value="WCX"/>
    <property type="match status" value="1"/>
</dbReference>
<dbReference type="InterPro" id="IPR057727">
    <property type="entry name" value="WCX_dom"/>
</dbReference>
<dbReference type="KEGG" id="azm:DM194_14700"/>
<proteinExistence type="predicted"/>
<evidence type="ECO:0000259" key="2">
    <source>
        <dbReference type="Pfam" id="PF25583"/>
    </source>
</evidence>
<reference evidence="3 4" key="1">
    <citation type="submission" date="2018-06" db="EMBL/GenBank/DDBJ databases">
        <title>Complete genome sequencing of Azospirillum sp. M2T2B2.</title>
        <authorList>
            <person name="Heo J."/>
            <person name="Kim S.-J."/>
            <person name="Kwon S.-W."/>
            <person name="Anandham R."/>
        </authorList>
    </citation>
    <scope>NUCLEOTIDE SEQUENCE [LARGE SCALE GENOMIC DNA]</scope>
    <source>
        <strain evidence="3 4">M2T2B2</strain>
        <plasmid evidence="3 4">unnamed1</plasmid>
    </source>
</reference>
<evidence type="ECO:0000313" key="3">
    <source>
        <dbReference type="EMBL" id="AWU95553.1"/>
    </source>
</evidence>
<geneLocation type="plasmid" evidence="3 4">
    <name>unnamed1</name>
</geneLocation>
<evidence type="ECO:0000313" key="4">
    <source>
        <dbReference type="Proteomes" id="UP000249605"/>
    </source>
</evidence>
<organism evidence="3 4">
    <name type="scientific">Azospirillum ramasamyi</name>
    <dbReference type="NCBI Taxonomy" id="682998"/>
    <lineage>
        <taxon>Bacteria</taxon>
        <taxon>Pseudomonadati</taxon>
        <taxon>Pseudomonadota</taxon>
        <taxon>Alphaproteobacteria</taxon>
        <taxon>Rhodospirillales</taxon>
        <taxon>Azospirillaceae</taxon>
        <taxon>Azospirillum</taxon>
    </lineage>
</organism>
<dbReference type="OrthoDB" id="5417724at2"/>
<feature type="domain" description="WCX" evidence="2">
    <location>
        <begin position="248"/>
        <end position="309"/>
    </location>
</feature>
<accession>A0A2U9S9L0</accession>
<sequence length="321" mass="36147">MPRKHHDALPGEKLLALYQRLTLDGKKHFQSDLARDLSCSAQTVVRLIAIIEGSLGRDAYVENGLENRRRYYRLRSKKEERSLGFSFEELHCLAACRDIASQFLPESVVDRISKTVTAVAVHLAEGIPPAAGQPIGFRSKGFIDYTPHFPVITALRQAIERKEVCRIVYRARGRQTVSVYRYAPGRLVAMSGTLYVQGYRMPDGSVLRDRPTTFSIHRIAEMSPTGEYFNFNAADREARAFGLGWHEPRRARIHVNAEAADYVRDRVWSDDQSIEDQEDGSIILSLTTTSEKELNAWTSSFGGMAKIIDCDENKNNAAAHS</sequence>
<keyword evidence="3" id="KW-0614">Plasmid</keyword>
<dbReference type="PANTHER" id="PTHR34580:SF1">
    <property type="entry name" value="PROTEIN PAFC"/>
    <property type="match status" value="1"/>
</dbReference>
<name>A0A2U9S9L0_9PROT</name>
<dbReference type="Pfam" id="PF13280">
    <property type="entry name" value="WYL"/>
    <property type="match status" value="1"/>
</dbReference>
<feature type="domain" description="WYL" evidence="1">
    <location>
        <begin position="151"/>
        <end position="222"/>
    </location>
</feature>
<dbReference type="InterPro" id="IPR026881">
    <property type="entry name" value="WYL_dom"/>
</dbReference>
<dbReference type="EMBL" id="CP029830">
    <property type="protein sequence ID" value="AWU95553.1"/>
    <property type="molecule type" value="Genomic_DNA"/>
</dbReference>
<dbReference type="PANTHER" id="PTHR34580">
    <property type="match status" value="1"/>
</dbReference>
<protein>
    <submittedName>
        <fullName evidence="3">WYL domain-containing protein</fullName>
    </submittedName>
</protein>
<dbReference type="PROSITE" id="PS52050">
    <property type="entry name" value="WYL"/>
    <property type="match status" value="1"/>
</dbReference>
<keyword evidence="4" id="KW-1185">Reference proteome</keyword>
<dbReference type="RefSeq" id="WP_111068319.1">
    <property type="nucleotide sequence ID" value="NZ_CP029830.1"/>
</dbReference>
<dbReference type="InterPro" id="IPR051534">
    <property type="entry name" value="CBASS_pafABC_assoc_protein"/>
</dbReference>
<gene>
    <name evidence="3" type="ORF">DM194_14700</name>
</gene>
<evidence type="ECO:0000259" key="1">
    <source>
        <dbReference type="Pfam" id="PF13280"/>
    </source>
</evidence>
<dbReference type="AlphaFoldDB" id="A0A2U9S9L0"/>